<accession>A0A5J5EPB6</accession>
<dbReference type="InParanoid" id="A0A5J5EPB6"/>
<protein>
    <submittedName>
        <fullName evidence="2">Uncharacterized protein</fullName>
    </submittedName>
</protein>
<feature type="transmembrane region" description="Helical" evidence="1">
    <location>
        <begin position="27"/>
        <end position="58"/>
    </location>
</feature>
<keyword evidence="1" id="KW-0472">Membrane</keyword>
<reference evidence="2 3" key="1">
    <citation type="submission" date="2019-09" db="EMBL/GenBank/DDBJ databases">
        <title>Draft genome of the ectomycorrhizal ascomycete Sphaerosporella brunnea.</title>
        <authorList>
            <consortium name="DOE Joint Genome Institute"/>
            <person name="Benucci G.M."/>
            <person name="Marozzi G."/>
            <person name="Antonielli L."/>
            <person name="Sanchez S."/>
            <person name="Marco P."/>
            <person name="Wang X."/>
            <person name="Falini L.B."/>
            <person name="Barry K."/>
            <person name="Haridas S."/>
            <person name="Lipzen A."/>
            <person name="Labutti K."/>
            <person name="Grigoriev I.V."/>
            <person name="Murat C."/>
            <person name="Martin F."/>
            <person name="Albertini E."/>
            <person name="Donnini D."/>
            <person name="Bonito G."/>
        </authorList>
    </citation>
    <scope>NUCLEOTIDE SEQUENCE [LARGE SCALE GENOMIC DNA]</scope>
    <source>
        <strain evidence="2 3">Sb_GMNB300</strain>
    </source>
</reference>
<comment type="caution">
    <text evidence="2">The sequence shown here is derived from an EMBL/GenBank/DDBJ whole genome shotgun (WGS) entry which is preliminary data.</text>
</comment>
<dbReference type="EMBL" id="VXIS01000179">
    <property type="protein sequence ID" value="KAA8898766.1"/>
    <property type="molecule type" value="Genomic_DNA"/>
</dbReference>
<dbReference type="AlphaFoldDB" id="A0A5J5EPB6"/>
<name>A0A5J5EPB6_9PEZI</name>
<keyword evidence="1" id="KW-1133">Transmembrane helix</keyword>
<evidence type="ECO:0000313" key="3">
    <source>
        <dbReference type="Proteomes" id="UP000326924"/>
    </source>
</evidence>
<keyword evidence="1" id="KW-0812">Transmembrane</keyword>
<evidence type="ECO:0000313" key="2">
    <source>
        <dbReference type="EMBL" id="KAA8898766.1"/>
    </source>
</evidence>
<evidence type="ECO:0000256" key="1">
    <source>
        <dbReference type="SAM" id="Phobius"/>
    </source>
</evidence>
<dbReference type="Proteomes" id="UP000326924">
    <property type="component" value="Unassembled WGS sequence"/>
</dbReference>
<keyword evidence="3" id="KW-1185">Reference proteome</keyword>
<sequence>MVQLLYCECIKPALPPLFFPGSAGCDFTFLFILLFFPSLAAGPTIFFFFFFFFFLLVIS</sequence>
<gene>
    <name evidence="2" type="ORF">FN846DRAFT_961871</name>
</gene>
<proteinExistence type="predicted"/>
<organism evidence="2 3">
    <name type="scientific">Sphaerosporella brunnea</name>
    <dbReference type="NCBI Taxonomy" id="1250544"/>
    <lineage>
        <taxon>Eukaryota</taxon>
        <taxon>Fungi</taxon>
        <taxon>Dikarya</taxon>
        <taxon>Ascomycota</taxon>
        <taxon>Pezizomycotina</taxon>
        <taxon>Pezizomycetes</taxon>
        <taxon>Pezizales</taxon>
        <taxon>Pyronemataceae</taxon>
        <taxon>Sphaerosporella</taxon>
    </lineage>
</organism>